<dbReference type="InterPro" id="IPR019575">
    <property type="entry name" value="Nuop51_4Fe4S-bd"/>
</dbReference>
<dbReference type="Pfam" id="PF01512">
    <property type="entry name" value="Complex1_51K"/>
    <property type="match status" value="1"/>
</dbReference>
<keyword evidence="15" id="KW-0560">Oxidoreductase</keyword>
<keyword evidence="4 13" id="KW-0004">4Fe-4S</keyword>
<evidence type="ECO:0000259" key="14">
    <source>
        <dbReference type="SMART" id="SM00928"/>
    </source>
</evidence>
<dbReference type="Pfam" id="PF10589">
    <property type="entry name" value="NADH_4Fe-4S"/>
    <property type="match status" value="1"/>
</dbReference>
<evidence type="ECO:0000313" key="16">
    <source>
        <dbReference type="Proteomes" id="UP000709959"/>
    </source>
</evidence>
<evidence type="ECO:0000256" key="11">
    <source>
        <dbReference type="ARBA" id="ARBA00023027"/>
    </source>
</evidence>
<comment type="catalytic activity">
    <reaction evidence="12 13">
        <text>a quinone + NADH + 5 H(+)(in) = a quinol + NAD(+) + 4 H(+)(out)</text>
        <dbReference type="Rhea" id="RHEA:57888"/>
        <dbReference type="ChEBI" id="CHEBI:15378"/>
        <dbReference type="ChEBI" id="CHEBI:24646"/>
        <dbReference type="ChEBI" id="CHEBI:57540"/>
        <dbReference type="ChEBI" id="CHEBI:57945"/>
        <dbReference type="ChEBI" id="CHEBI:132124"/>
    </reaction>
</comment>
<dbReference type="SUPFAM" id="SSF142019">
    <property type="entry name" value="Nqo1 FMN-binding domain-like"/>
    <property type="match status" value="1"/>
</dbReference>
<sequence>MAAIRTKPDHHTYTFPGFGSEKFPNLMLRGAGDLNNWHLKVYEQQHEGYVAMKAALKMEPVAVTEEVKTSGLRGRGGAGFPAGLKWSFMPKDTADRKLTRYLVCNGDEGEPGTFKDRVILEYNPHQLIEGMIIGGWAMQCAMGYVYIRGEFLWLIEKLEAAIQQARDAGYLGKNILGTGWDYDILVYRGAGAYICGEETALLNSLEGRRGEPRVKPPFPAAKGAFGQPTTVNNVETLAAVPPILRMGGAEYAKIGSPKNSGTRIFGVSGHVKRPGIYELPMGTPMNFLVEELCGGSSTGKKIKAIIPGGASCPMLDEKDFDVPMDFDNLRARGSMGGSGGLIVMDEDTCIVQATLRLIRFYAHESCGQCTPCREGCNWLEMILHRIEHGQGRMEDLDLIASLTPRIGMRTLCPLGDAACGPVDSALQKFRHEFEHHITHKTCYATGSRLLSKVGAH</sequence>
<dbReference type="InterPro" id="IPR019554">
    <property type="entry name" value="Soluble_ligand-bd"/>
</dbReference>
<keyword evidence="7 13" id="KW-0479">Metal-binding</keyword>
<evidence type="ECO:0000256" key="1">
    <source>
        <dbReference type="ARBA" id="ARBA00001917"/>
    </source>
</evidence>
<dbReference type="PANTHER" id="PTHR43578">
    <property type="entry name" value="NADH-QUINONE OXIDOREDUCTASE SUBUNIT F"/>
    <property type="match status" value="1"/>
</dbReference>
<evidence type="ECO:0000313" key="15">
    <source>
        <dbReference type="EMBL" id="MBK8572116.1"/>
    </source>
</evidence>
<organism evidence="15 16">
    <name type="scientific">Candidatus Geothrix odensensis</name>
    <dbReference type="NCBI Taxonomy" id="2954440"/>
    <lineage>
        <taxon>Bacteria</taxon>
        <taxon>Pseudomonadati</taxon>
        <taxon>Acidobacteriota</taxon>
        <taxon>Holophagae</taxon>
        <taxon>Holophagales</taxon>
        <taxon>Holophagaceae</taxon>
        <taxon>Geothrix</taxon>
    </lineage>
</organism>
<dbReference type="AlphaFoldDB" id="A0A936F1L9"/>
<dbReference type="GO" id="GO:0051539">
    <property type="term" value="F:4 iron, 4 sulfur cluster binding"/>
    <property type="evidence" value="ECO:0007669"/>
    <property type="project" value="UniProtKB-UniRule"/>
</dbReference>
<name>A0A936F1L9_9BACT</name>
<dbReference type="Gene3D" id="3.10.20.600">
    <property type="match status" value="1"/>
</dbReference>
<dbReference type="Gene3D" id="6.10.250.1450">
    <property type="match status" value="1"/>
</dbReference>
<dbReference type="NCBIfam" id="NF010120">
    <property type="entry name" value="PRK13596.1"/>
    <property type="match status" value="1"/>
</dbReference>
<dbReference type="Gene3D" id="3.40.50.11540">
    <property type="entry name" value="NADH-ubiquinone oxidoreductase 51kDa subunit"/>
    <property type="match status" value="1"/>
</dbReference>
<keyword evidence="11 13" id="KW-0520">NAD</keyword>
<keyword evidence="13" id="KW-0874">Quinone</keyword>
<evidence type="ECO:0000256" key="12">
    <source>
        <dbReference type="ARBA" id="ARBA00047712"/>
    </source>
</evidence>
<dbReference type="GO" id="GO:0048038">
    <property type="term" value="F:quinone binding"/>
    <property type="evidence" value="ECO:0007669"/>
    <property type="project" value="UniProtKB-KW"/>
</dbReference>
<dbReference type="Gene3D" id="1.20.1440.230">
    <property type="entry name" value="NADH-ubiquinone oxidoreductase 51kDa subunit, iron-sulphur binding domain"/>
    <property type="match status" value="1"/>
</dbReference>
<evidence type="ECO:0000256" key="6">
    <source>
        <dbReference type="ARBA" id="ARBA00022643"/>
    </source>
</evidence>
<dbReference type="SUPFAM" id="SSF140490">
    <property type="entry name" value="Nqo1C-terminal domain-like"/>
    <property type="match status" value="1"/>
</dbReference>
<comment type="cofactor">
    <cofactor evidence="1 13">
        <name>FMN</name>
        <dbReference type="ChEBI" id="CHEBI:58210"/>
    </cofactor>
</comment>
<evidence type="ECO:0000256" key="9">
    <source>
        <dbReference type="ARBA" id="ARBA00023004"/>
    </source>
</evidence>
<evidence type="ECO:0000256" key="4">
    <source>
        <dbReference type="ARBA" id="ARBA00022485"/>
    </source>
</evidence>
<keyword evidence="9 13" id="KW-0408">Iron</keyword>
<feature type="domain" description="NADH-ubiquinone oxidoreductase 51kDa subunit iron-sulphur binding" evidence="14">
    <location>
        <begin position="351"/>
        <end position="396"/>
    </location>
</feature>
<dbReference type="NCBIfam" id="TIGR01959">
    <property type="entry name" value="nuoF_fam"/>
    <property type="match status" value="1"/>
</dbReference>
<dbReference type="InterPro" id="IPR037225">
    <property type="entry name" value="Nuo51_FMN-bd_sf"/>
</dbReference>
<keyword evidence="5 13" id="KW-0285">Flavoprotein</keyword>
<keyword evidence="10 13" id="KW-0411">Iron-sulfur</keyword>
<reference evidence="15 16" key="1">
    <citation type="submission" date="2020-10" db="EMBL/GenBank/DDBJ databases">
        <title>Connecting structure to function with the recovery of over 1000 high-quality activated sludge metagenome-assembled genomes encoding full-length rRNA genes using long-read sequencing.</title>
        <authorList>
            <person name="Singleton C.M."/>
            <person name="Petriglieri F."/>
            <person name="Kristensen J.M."/>
            <person name="Kirkegaard R.H."/>
            <person name="Michaelsen T.Y."/>
            <person name="Andersen M.H."/>
            <person name="Karst S.M."/>
            <person name="Dueholm M.S."/>
            <person name="Nielsen P.H."/>
            <person name="Albertsen M."/>
        </authorList>
    </citation>
    <scope>NUCLEOTIDE SEQUENCE [LARGE SCALE GENOMIC DNA]</scope>
    <source>
        <strain evidence="15">OdNE_18-Q3-R46-58_MAXAC.008</strain>
    </source>
</reference>
<dbReference type="InterPro" id="IPR001949">
    <property type="entry name" value="NADH-UbQ_OxRdtase_51kDa_CS"/>
</dbReference>
<keyword evidence="8" id="KW-1278">Translocase</keyword>
<dbReference type="FunFam" id="3.40.50.11540:FF:000001">
    <property type="entry name" value="NADH dehydrogenase [ubiquinone] flavoprotein 1, mitochondrial"/>
    <property type="match status" value="1"/>
</dbReference>
<dbReference type="InterPro" id="IPR011537">
    <property type="entry name" value="NADH-UbQ_OxRdtase_suF"/>
</dbReference>
<dbReference type="PROSITE" id="PS00644">
    <property type="entry name" value="COMPLEX1_51K_1"/>
    <property type="match status" value="1"/>
</dbReference>
<evidence type="ECO:0000256" key="3">
    <source>
        <dbReference type="ARBA" id="ARBA00007523"/>
    </source>
</evidence>
<evidence type="ECO:0000256" key="13">
    <source>
        <dbReference type="RuleBase" id="RU364066"/>
    </source>
</evidence>
<dbReference type="EMBL" id="JADKCH010000003">
    <property type="protein sequence ID" value="MBK8572116.1"/>
    <property type="molecule type" value="Genomic_DNA"/>
</dbReference>
<dbReference type="GO" id="GO:0046872">
    <property type="term" value="F:metal ion binding"/>
    <property type="evidence" value="ECO:0007669"/>
    <property type="project" value="UniProtKB-KW"/>
</dbReference>
<evidence type="ECO:0000256" key="8">
    <source>
        <dbReference type="ARBA" id="ARBA00022967"/>
    </source>
</evidence>
<dbReference type="GO" id="GO:0010181">
    <property type="term" value="F:FMN binding"/>
    <property type="evidence" value="ECO:0007669"/>
    <property type="project" value="InterPro"/>
</dbReference>
<dbReference type="SUPFAM" id="SSF142984">
    <property type="entry name" value="Nqo1 middle domain-like"/>
    <property type="match status" value="1"/>
</dbReference>
<accession>A0A936F1L9</accession>
<evidence type="ECO:0000256" key="10">
    <source>
        <dbReference type="ARBA" id="ARBA00023014"/>
    </source>
</evidence>
<dbReference type="EC" id="7.1.1.-" evidence="13"/>
<dbReference type="GO" id="GO:0016491">
    <property type="term" value="F:oxidoreductase activity"/>
    <property type="evidence" value="ECO:0007669"/>
    <property type="project" value="UniProtKB-KW"/>
</dbReference>
<comment type="similarity">
    <text evidence="3 13">Belongs to the complex I 51 kDa subunit family.</text>
</comment>
<comment type="function">
    <text evidence="13">NDH-1 shuttles electrons from NADH, via FMN and iron-sulfur (Fe-S) centers, to quinones in the respiratory chain.</text>
</comment>
<gene>
    <name evidence="15" type="primary">nuoF</name>
    <name evidence="15" type="ORF">IPN91_05600</name>
</gene>
<dbReference type="Proteomes" id="UP000709959">
    <property type="component" value="Unassembled WGS sequence"/>
</dbReference>
<dbReference type="PANTHER" id="PTHR43578:SF3">
    <property type="entry name" value="NADH-QUINONE OXIDOREDUCTASE SUBUNIT F"/>
    <property type="match status" value="1"/>
</dbReference>
<dbReference type="InterPro" id="IPR037207">
    <property type="entry name" value="Nuop51_4Fe4S-bd_sf"/>
</dbReference>
<comment type="cofactor">
    <cofactor evidence="2 13">
        <name>[4Fe-4S] cluster</name>
        <dbReference type="ChEBI" id="CHEBI:49883"/>
    </cofactor>
</comment>
<protein>
    <recommendedName>
        <fullName evidence="13">NADH-quinone oxidoreductase subunit F</fullName>
        <ecNumber evidence="13">7.1.1.-</ecNumber>
    </recommendedName>
</protein>
<dbReference type="GO" id="GO:0008137">
    <property type="term" value="F:NADH dehydrogenase (ubiquinone) activity"/>
    <property type="evidence" value="ECO:0007669"/>
    <property type="project" value="InterPro"/>
</dbReference>
<dbReference type="PROSITE" id="PS00645">
    <property type="entry name" value="COMPLEX1_51K_2"/>
    <property type="match status" value="1"/>
</dbReference>
<evidence type="ECO:0000256" key="5">
    <source>
        <dbReference type="ARBA" id="ARBA00022630"/>
    </source>
</evidence>
<evidence type="ECO:0000256" key="2">
    <source>
        <dbReference type="ARBA" id="ARBA00001966"/>
    </source>
</evidence>
<evidence type="ECO:0000256" key="7">
    <source>
        <dbReference type="ARBA" id="ARBA00022723"/>
    </source>
</evidence>
<dbReference type="InterPro" id="IPR011538">
    <property type="entry name" value="Nuo51_FMN-bd"/>
</dbReference>
<proteinExistence type="inferred from homology"/>
<dbReference type="FunFam" id="1.20.1440.230:FF:000001">
    <property type="entry name" value="Mitochondrial NADH dehydrogenase flavoprotein 1"/>
    <property type="match status" value="1"/>
</dbReference>
<dbReference type="GO" id="GO:0051287">
    <property type="term" value="F:NAD binding"/>
    <property type="evidence" value="ECO:0007669"/>
    <property type="project" value="UniProtKB-UniRule"/>
</dbReference>
<comment type="caution">
    <text evidence="15">The sequence shown here is derived from an EMBL/GenBank/DDBJ whole genome shotgun (WGS) entry which is preliminary data.</text>
</comment>
<keyword evidence="6 13" id="KW-0288">FMN</keyword>
<dbReference type="Pfam" id="PF10531">
    <property type="entry name" value="SLBB"/>
    <property type="match status" value="1"/>
</dbReference>
<dbReference type="SMART" id="SM00928">
    <property type="entry name" value="NADH_4Fe-4S"/>
    <property type="match status" value="1"/>
</dbReference>